<dbReference type="EMBL" id="FMHW01000002">
    <property type="protein sequence ID" value="SCL35999.1"/>
    <property type="molecule type" value="Genomic_DNA"/>
</dbReference>
<dbReference type="RefSeq" id="WP_091646850.1">
    <property type="nucleotide sequence ID" value="NZ_FMHW01000002.1"/>
</dbReference>
<name>A0A1C6T302_9ACTN</name>
<keyword evidence="1" id="KW-1133">Transmembrane helix</keyword>
<evidence type="ECO:0000313" key="3">
    <source>
        <dbReference type="Proteomes" id="UP000198959"/>
    </source>
</evidence>
<feature type="transmembrane region" description="Helical" evidence="1">
    <location>
        <begin position="103"/>
        <end position="121"/>
    </location>
</feature>
<keyword evidence="1" id="KW-0472">Membrane</keyword>
<accession>A0A1C6T302</accession>
<keyword evidence="1" id="KW-0812">Transmembrane</keyword>
<dbReference type="OrthoDB" id="3402398at2"/>
<reference evidence="3" key="1">
    <citation type="submission" date="2016-06" db="EMBL/GenBank/DDBJ databases">
        <authorList>
            <person name="Varghese N."/>
            <person name="Submissions Spin"/>
        </authorList>
    </citation>
    <scope>NUCLEOTIDE SEQUENCE [LARGE SCALE GENOMIC DNA]</scope>
    <source>
        <strain evidence="3">DSM 43817</strain>
    </source>
</reference>
<evidence type="ECO:0000256" key="1">
    <source>
        <dbReference type="SAM" id="Phobius"/>
    </source>
</evidence>
<organism evidence="2 3">
    <name type="scientific">Micromonospora pallida</name>
    <dbReference type="NCBI Taxonomy" id="145854"/>
    <lineage>
        <taxon>Bacteria</taxon>
        <taxon>Bacillati</taxon>
        <taxon>Actinomycetota</taxon>
        <taxon>Actinomycetes</taxon>
        <taxon>Micromonosporales</taxon>
        <taxon>Micromonosporaceae</taxon>
        <taxon>Micromonospora</taxon>
    </lineage>
</organism>
<dbReference type="AlphaFoldDB" id="A0A1C6T302"/>
<evidence type="ECO:0000313" key="2">
    <source>
        <dbReference type="EMBL" id="SCL35999.1"/>
    </source>
</evidence>
<keyword evidence="3" id="KW-1185">Reference proteome</keyword>
<proteinExistence type="predicted"/>
<dbReference type="Proteomes" id="UP000198959">
    <property type="component" value="Unassembled WGS sequence"/>
</dbReference>
<protein>
    <submittedName>
        <fullName evidence="2">Uncharacterized protein</fullName>
    </submittedName>
</protein>
<gene>
    <name evidence="2" type="ORF">GA0074692_4238</name>
</gene>
<sequence>MREHERHEDPAQGGDWVGHEDSALVGGWFRHEDPALGGGWFRGHEDPALGGDWVQGFEPGGDDDRAEHGPTLADRIAVNLATVRWPEPAEIRARARRRTRRQLAGTAVALVLVVGGVAAVFRPISGAVPPPVAVPVVDPAPRGEIPPEALLQPADLWETTDPPLTVSDLGESIRLDDRLGACRAAQGMETDWEVSLWSRSQTLLRDRPDGYEHPPSDLLVGQDLYRVTSEVAGRFFQSLEQLVAPCAAWRSTGPVEWQGRTITAEAVQSWTLVDRDFVGDEAALLRHSVSEPRDRTTGESLGEAPWSTSLAIVRVADLVTVIVPGRSMSDEELRRLARIAATRMCTAANPSC</sequence>